<feature type="transmembrane region" description="Helical" evidence="4">
    <location>
        <begin position="154"/>
        <end position="176"/>
    </location>
</feature>
<sequence length="496" mass="52926">MGGVLADERDHHRHRHGHLTGSDKASDSLEQHSHHDDDDEEMPAAERKDASSHGAGSVDAEKPAVTLSGSPGPGLVPNGGLQAWLQVLGSFMLFFNTWGVLNTFGVYQTYYESGELYTEVSSNISWIGSIQSFMVLLVGAFIGPIYDRGYLRTLLVTGTFLIVFGHMMLSLCTTYWQCLLAQGFTVGIGGGFLYIPSLAILPGYFSTRIGLAMGVAASGSSLGGIIYPIMFYKLIGQVGFPWTVRILGFTALATLLIPILIMKMRSKPAQVRSLIDKTAFTDGPYLLFISGCLVGFIGMLTIRPSSFSAPKANDHSIGMYTGFFYLSYYGKATGYTSASLSFYLVAIQNSGSVLGRTLPNILSDRIGPQNVIIPGAFGVSIALFCVLAVSNAGGLIAIAVFFGFFSGVFIALPPVIFVALTKDKRKIGTRIGMAYSLIGLGVLAGGPGAGAILGNNEADLEWTGTWLYAGLTPLVGACIFLAVRFWTGGSKLMVKI</sequence>
<dbReference type="Gene3D" id="1.20.1250.20">
    <property type="entry name" value="MFS general substrate transporter like domains"/>
    <property type="match status" value="2"/>
</dbReference>
<feature type="transmembrane region" description="Helical" evidence="4">
    <location>
        <begin position="124"/>
        <end position="142"/>
    </location>
</feature>
<evidence type="ECO:0000256" key="4">
    <source>
        <dbReference type="SAM" id="Phobius"/>
    </source>
</evidence>
<feature type="transmembrane region" description="Helical" evidence="4">
    <location>
        <begin position="432"/>
        <end position="454"/>
    </location>
</feature>
<reference evidence="6 7" key="1">
    <citation type="submission" date="2015-03" db="EMBL/GenBank/DDBJ databases">
        <title>RNA-seq based gene annotation and comparative genomics of four Zymoseptoria species reveal species-specific pathogenicity related genes and transposable element activity.</title>
        <authorList>
            <person name="Grandaubert J."/>
            <person name="Bhattacharyya A."/>
            <person name="Stukenbrock E.H."/>
        </authorList>
    </citation>
    <scope>NUCLEOTIDE SEQUENCE [LARGE SCALE GENOMIC DNA]</scope>
    <source>
        <strain evidence="6 7">Zb18110</strain>
    </source>
</reference>
<keyword evidence="4" id="KW-0812">Transmembrane</keyword>
<keyword evidence="4" id="KW-1133">Transmembrane helix</keyword>
<feature type="transmembrane region" description="Helical" evidence="4">
    <location>
        <begin position="371"/>
        <end position="389"/>
    </location>
</feature>
<comment type="caution">
    <text evidence="6">The sequence shown here is derived from an EMBL/GenBank/DDBJ whole genome shotgun (WGS) entry which is preliminary data.</text>
</comment>
<dbReference type="PANTHER" id="PTHR11360">
    <property type="entry name" value="MONOCARBOXYLATE TRANSPORTER"/>
    <property type="match status" value="1"/>
</dbReference>
<evidence type="ECO:0000313" key="6">
    <source>
        <dbReference type="EMBL" id="KJX95351.1"/>
    </source>
</evidence>
<evidence type="ECO:0000313" key="7">
    <source>
        <dbReference type="Proteomes" id="UP000033647"/>
    </source>
</evidence>
<evidence type="ECO:0000256" key="1">
    <source>
        <dbReference type="ARBA" id="ARBA00004141"/>
    </source>
</evidence>
<dbReference type="InterPro" id="IPR036259">
    <property type="entry name" value="MFS_trans_sf"/>
</dbReference>
<feature type="compositionally biased region" description="Basic and acidic residues" evidence="3">
    <location>
        <begin position="24"/>
        <end position="36"/>
    </location>
</feature>
<dbReference type="SUPFAM" id="SSF103473">
    <property type="entry name" value="MFS general substrate transporter"/>
    <property type="match status" value="1"/>
</dbReference>
<evidence type="ECO:0000256" key="3">
    <source>
        <dbReference type="SAM" id="MobiDB-lite"/>
    </source>
</evidence>
<dbReference type="EMBL" id="LAFY01004078">
    <property type="protein sequence ID" value="KJX95351.1"/>
    <property type="molecule type" value="Genomic_DNA"/>
</dbReference>
<dbReference type="PANTHER" id="PTHR11360:SF234">
    <property type="entry name" value="MFS-TYPE TRANSPORTER DBAD-RELATED"/>
    <property type="match status" value="1"/>
</dbReference>
<name>A0A0F4GD84_9PEZI</name>
<feature type="transmembrane region" description="Helical" evidence="4">
    <location>
        <begin position="209"/>
        <end position="230"/>
    </location>
</feature>
<feature type="transmembrane region" description="Helical" evidence="4">
    <location>
        <begin position="395"/>
        <end position="420"/>
    </location>
</feature>
<dbReference type="InterPro" id="IPR011701">
    <property type="entry name" value="MFS"/>
</dbReference>
<dbReference type="AlphaFoldDB" id="A0A0F4GD84"/>
<feature type="transmembrane region" description="Helical" evidence="4">
    <location>
        <begin position="466"/>
        <end position="486"/>
    </location>
</feature>
<feature type="transmembrane region" description="Helical" evidence="4">
    <location>
        <begin position="83"/>
        <end position="104"/>
    </location>
</feature>
<feature type="transmembrane region" description="Helical" evidence="4">
    <location>
        <begin position="322"/>
        <end position="346"/>
    </location>
</feature>
<dbReference type="InterPro" id="IPR020846">
    <property type="entry name" value="MFS_dom"/>
</dbReference>
<feature type="compositionally biased region" description="Basic and acidic residues" evidence="3">
    <location>
        <begin position="1"/>
        <end position="10"/>
    </location>
</feature>
<protein>
    <submittedName>
        <fullName evidence="6">MFS monocarboxylate transporter like protein</fullName>
    </submittedName>
</protein>
<evidence type="ECO:0000256" key="2">
    <source>
        <dbReference type="ARBA" id="ARBA00006727"/>
    </source>
</evidence>
<proteinExistence type="inferred from homology"/>
<dbReference type="InterPro" id="IPR050327">
    <property type="entry name" value="Proton-linked_MCT"/>
</dbReference>
<feature type="transmembrane region" description="Helical" evidence="4">
    <location>
        <begin position="182"/>
        <end position="202"/>
    </location>
</feature>
<comment type="similarity">
    <text evidence="2">Belongs to the major facilitator superfamily. Monocarboxylate porter (TC 2.A.1.13) family.</text>
</comment>
<dbReference type="Pfam" id="PF07690">
    <property type="entry name" value="MFS_1"/>
    <property type="match status" value="2"/>
</dbReference>
<organism evidence="6 7">
    <name type="scientific">Zymoseptoria brevis</name>
    <dbReference type="NCBI Taxonomy" id="1047168"/>
    <lineage>
        <taxon>Eukaryota</taxon>
        <taxon>Fungi</taxon>
        <taxon>Dikarya</taxon>
        <taxon>Ascomycota</taxon>
        <taxon>Pezizomycotina</taxon>
        <taxon>Dothideomycetes</taxon>
        <taxon>Dothideomycetidae</taxon>
        <taxon>Mycosphaerellales</taxon>
        <taxon>Mycosphaerellaceae</taxon>
        <taxon>Zymoseptoria</taxon>
    </lineage>
</organism>
<dbReference type="GO" id="GO:0022857">
    <property type="term" value="F:transmembrane transporter activity"/>
    <property type="evidence" value="ECO:0007669"/>
    <property type="project" value="InterPro"/>
</dbReference>
<dbReference type="GO" id="GO:0016020">
    <property type="term" value="C:membrane"/>
    <property type="evidence" value="ECO:0007669"/>
    <property type="project" value="UniProtKB-SubCell"/>
</dbReference>
<dbReference type="Proteomes" id="UP000033647">
    <property type="component" value="Unassembled WGS sequence"/>
</dbReference>
<comment type="subcellular location">
    <subcellularLocation>
        <location evidence="1">Membrane</location>
        <topology evidence="1">Multi-pass membrane protein</topology>
    </subcellularLocation>
</comment>
<keyword evidence="4" id="KW-0472">Membrane</keyword>
<feature type="transmembrane region" description="Helical" evidence="4">
    <location>
        <begin position="242"/>
        <end position="262"/>
    </location>
</feature>
<dbReference type="PROSITE" id="PS50850">
    <property type="entry name" value="MFS"/>
    <property type="match status" value="1"/>
</dbReference>
<accession>A0A0F4GD84</accession>
<feature type="region of interest" description="Disordered" evidence="3">
    <location>
        <begin position="1"/>
        <end position="71"/>
    </location>
</feature>
<dbReference type="OrthoDB" id="6509908at2759"/>
<evidence type="ECO:0000259" key="5">
    <source>
        <dbReference type="PROSITE" id="PS50850"/>
    </source>
</evidence>
<gene>
    <name evidence="6" type="ORF">TI39_contig4118g00003</name>
</gene>
<feature type="transmembrane region" description="Helical" evidence="4">
    <location>
        <begin position="283"/>
        <end position="302"/>
    </location>
</feature>
<feature type="domain" description="Major facilitator superfamily (MFS) profile" evidence="5">
    <location>
        <begin position="82"/>
        <end position="488"/>
    </location>
</feature>
<keyword evidence="7" id="KW-1185">Reference proteome</keyword>